<evidence type="ECO:0000256" key="1">
    <source>
        <dbReference type="ARBA" id="ARBA00022737"/>
    </source>
</evidence>
<dbReference type="PROSITE" id="PS51375">
    <property type="entry name" value="PPR"/>
    <property type="match status" value="2"/>
</dbReference>
<dbReference type="Gramene" id="KFK40428">
    <property type="protein sequence ID" value="KFK40428"/>
    <property type="gene ID" value="AALP_AA3G372200"/>
</dbReference>
<feature type="repeat" description="PPR" evidence="2">
    <location>
        <begin position="63"/>
        <end position="97"/>
    </location>
</feature>
<name>A0A087HE76_ARAAL</name>
<sequence length="332" mass="37491">MAASSYMDYRKVALWSLKWWICVIRSEIWSMQLVFLTNLISGYARLGKMKKAKGLFGLMLDKTIVSWTAMISGYTGIGCYVEAMELFREMQLDGIEPDEISLVSVLPSCAHLGSLELGKWIHMYAERKGFMKQTGVCNALIEMYSKCGVISQAIELFNHMKGKDVITWSTMISGYAHHGNAHGAIETFSEMQRAKMKPNGITFLGLLSACSHVGLWEQGLKYFDMMRQDYQIEPKIEHYGSLIDVLARAGKLERAFEITKTMPMKPDSKIWGSLLSSCRTRGNLDVALVAMDHLVDLEPDDMGNYVLLSNIYADLGKWEDETKVNLFGQRSV</sequence>
<evidence type="ECO:0000313" key="3">
    <source>
        <dbReference type="EMBL" id="KFK40428.1"/>
    </source>
</evidence>
<accession>A0A087HE76</accession>
<dbReference type="PANTHER" id="PTHR47926:SF415">
    <property type="entry name" value="PENTATRICOPEPTIDE REPEAT-CONTAINING PROTEIN"/>
    <property type="match status" value="1"/>
</dbReference>
<gene>
    <name evidence="3" type="ordered locus">AALP_Aa3g372200</name>
</gene>
<protein>
    <recommendedName>
        <fullName evidence="5">Pentatricopeptide repeat-containing protein</fullName>
    </recommendedName>
</protein>
<organism evidence="3 4">
    <name type="scientific">Arabis alpina</name>
    <name type="common">Alpine rock-cress</name>
    <dbReference type="NCBI Taxonomy" id="50452"/>
    <lineage>
        <taxon>Eukaryota</taxon>
        <taxon>Viridiplantae</taxon>
        <taxon>Streptophyta</taxon>
        <taxon>Embryophyta</taxon>
        <taxon>Tracheophyta</taxon>
        <taxon>Spermatophyta</taxon>
        <taxon>Magnoliopsida</taxon>
        <taxon>eudicotyledons</taxon>
        <taxon>Gunneridae</taxon>
        <taxon>Pentapetalae</taxon>
        <taxon>rosids</taxon>
        <taxon>malvids</taxon>
        <taxon>Brassicales</taxon>
        <taxon>Brassicaceae</taxon>
        <taxon>Arabideae</taxon>
        <taxon>Arabis</taxon>
    </lineage>
</organism>
<reference evidence="4" key="1">
    <citation type="journal article" date="2015" name="Nat. Plants">
        <title>Genome expansion of Arabis alpina linked with retrotransposition and reduced symmetric DNA methylation.</title>
        <authorList>
            <person name="Willing E.M."/>
            <person name="Rawat V."/>
            <person name="Mandakova T."/>
            <person name="Maumus F."/>
            <person name="James G.V."/>
            <person name="Nordstroem K.J."/>
            <person name="Becker C."/>
            <person name="Warthmann N."/>
            <person name="Chica C."/>
            <person name="Szarzynska B."/>
            <person name="Zytnicki M."/>
            <person name="Albani M.C."/>
            <person name="Kiefer C."/>
            <person name="Bergonzi S."/>
            <person name="Castaings L."/>
            <person name="Mateos J.L."/>
            <person name="Berns M.C."/>
            <person name="Bujdoso N."/>
            <person name="Piofczyk T."/>
            <person name="de Lorenzo L."/>
            <person name="Barrero-Sicilia C."/>
            <person name="Mateos I."/>
            <person name="Piednoel M."/>
            <person name="Hagmann J."/>
            <person name="Chen-Min-Tao R."/>
            <person name="Iglesias-Fernandez R."/>
            <person name="Schuster S.C."/>
            <person name="Alonso-Blanco C."/>
            <person name="Roudier F."/>
            <person name="Carbonero P."/>
            <person name="Paz-Ares J."/>
            <person name="Davis S.J."/>
            <person name="Pecinka A."/>
            <person name="Quesneville H."/>
            <person name="Colot V."/>
            <person name="Lysak M.A."/>
            <person name="Weigel D."/>
            <person name="Coupland G."/>
            <person name="Schneeberger K."/>
        </authorList>
    </citation>
    <scope>NUCLEOTIDE SEQUENCE [LARGE SCALE GENOMIC DNA]</scope>
    <source>
        <strain evidence="4">cv. Pajares</strain>
    </source>
</reference>
<keyword evidence="4" id="KW-1185">Reference proteome</keyword>
<dbReference type="Pfam" id="PF20431">
    <property type="entry name" value="E_motif"/>
    <property type="match status" value="1"/>
</dbReference>
<dbReference type="AlphaFoldDB" id="A0A087HE76"/>
<dbReference type="PANTHER" id="PTHR47926">
    <property type="entry name" value="PENTATRICOPEPTIDE REPEAT-CONTAINING PROTEIN"/>
    <property type="match status" value="1"/>
</dbReference>
<keyword evidence="1" id="KW-0677">Repeat</keyword>
<proteinExistence type="predicted"/>
<dbReference type="FunFam" id="1.25.40.10:FF:000090">
    <property type="entry name" value="Pentatricopeptide repeat-containing protein, chloroplastic"/>
    <property type="match status" value="1"/>
</dbReference>
<dbReference type="InterPro" id="IPR046960">
    <property type="entry name" value="PPR_At4g14850-like_plant"/>
</dbReference>
<feature type="repeat" description="PPR" evidence="2">
    <location>
        <begin position="164"/>
        <end position="198"/>
    </location>
</feature>
<dbReference type="InterPro" id="IPR002885">
    <property type="entry name" value="PPR_rpt"/>
</dbReference>
<dbReference type="GO" id="GO:0009451">
    <property type="term" value="P:RNA modification"/>
    <property type="evidence" value="ECO:0007669"/>
    <property type="project" value="InterPro"/>
</dbReference>
<dbReference type="InterPro" id="IPR011990">
    <property type="entry name" value="TPR-like_helical_dom_sf"/>
</dbReference>
<evidence type="ECO:0000256" key="2">
    <source>
        <dbReference type="PROSITE-ProRule" id="PRU00708"/>
    </source>
</evidence>
<dbReference type="InterPro" id="IPR046848">
    <property type="entry name" value="E_motif"/>
</dbReference>
<evidence type="ECO:0008006" key="5">
    <source>
        <dbReference type="Google" id="ProtNLM"/>
    </source>
</evidence>
<dbReference type="Proteomes" id="UP000029120">
    <property type="component" value="Chromosome 3"/>
</dbReference>
<dbReference type="Pfam" id="PF01535">
    <property type="entry name" value="PPR"/>
    <property type="match status" value="2"/>
</dbReference>
<dbReference type="NCBIfam" id="TIGR00756">
    <property type="entry name" value="PPR"/>
    <property type="match status" value="4"/>
</dbReference>
<dbReference type="SUPFAM" id="SSF48452">
    <property type="entry name" value="TPR-like"/>
    <property type="match status" value="1"/>
</dbReference>
<dbReference type="Pfam" id="PF13041">
    <property type="entry name" value="PPR_2"/>
    <property type="match status" value="2"/>
</dbReference>
<dbReference type="Gene3D" id="1.25.40.10">
    <property type="entry name" value="Tetratricopeptide repeat domain"/>
    <property type="match status" value="2"/>
</dbReference>
<evidence type="ECO:0000313" key="4">
    <source>
        <dbReference type="Proteomes" id="UP000029120"/>
    </source>
</evidence>
<dbReference type="EMBL" id="CM002871">
    <property type="protein sequence ID" value="KFK40428.1"/>
    <property type="molecule type" value="Genomic_DNA"/>
</dbReference>
<dbReference type="GO" id="GO:0003723">
    <property type="term" value="F:RNA binding"/>
    <property type="evidence" value="ECO:0007669"/>
    <property type="project" value="InterPro"/>
</dbReference>